<dbReference type="OrthoDB" id="10550579at2759"/>
<keyword evidence="2" id="KW-1185">Reference proteome</keyword>
<dbReference type="Proteomes" id="UP000030104">
    <property type="component" value="Unassembled WGS sequence"/>
</dbReference>
<accession>A0A0A2KDI9</accession>
<reference evidence="1 2" key="1">
    <citation type="journal article" date="2015" name="Mol. Plant Microbe Interact.">
        <title>Genome, transcriptome, and functional analyses of Penicillium expansum provide new insights into secondary metabolism and pathogenicity.</title>
        <authorList>
            <person name="Ballester A.R."/>
            <person name="Marcet-Houben M."/>
            <person name="Levin E."/>
            <person name="Sela N."/>
            <person name="Selma-Lazaro C."/>
            <person name="Carmona L."/>
            <person name="Wisniewski M."/>
            <person name="Droby S."/>
            <person name="Gonzalez-Candelas L."/>
            <person name="Gabaldon T."/>
        </authorList>
    </citation>
    <scope>NUCLEOTIDE SEQUENCE [LARGE SCALE GENOMIC DNA]</scope>
    <source>
        <strain evidence="1 2">PHI-1</strain>
    </source>
</reference>
<sequence length="109" mass="12728">MEFCLEAWVWRAVVIKLRGHIKLTLSQGGGEQHQYEIHPIGECRMVSIFHICLAKFGMLACKHFHSVQFVPCGIPWTTTRQLPWSFPHYPYRNQVQLSQCSTHSFDHCE</sequence>
<dbReference type="EMBL" id="JQGA01001543">
    <property type="protein sequence ID" value="KGO64951.1"/>
    <property type="molecule type" value="Genomic_DNA"/>
</dbReference>
<protein>
    <submittedName>
        <fullName evidence="1">Uncharacterized protein</fullName>
    </submittedName>
</protein>
<evidence type="ECO:0000313" key="2">
    <source>
        <dbReference type="Proteomes" id="UP000030104"/>
    </source>
</evidence>
<evidence type="ECO:0000313" key="1">
    <source>
        <dbReference type="EMBL" id="KGO64951.1"/>
    </source>
</evidence>
<gene>
    <name evidence="1" type="ORF">PITC_041700</name>
</gene>
<proteinExistence type="predicted"/>
<dbReference type="AlphaFoldDB" id="A0A0A2KDI9"/>
<name>A0A0A2KDI9_PENIT</name>
<organism evidence="1 2">
    <name type="scientific">Penicillium italicum</name>
    <name type="common">Blue mold</name>
    <dbReference type="NCBI Taxonomy" id="40296"/>
    <lineage>
        <taxon>Eukaryota</taxon>
        <taxon>Fungi</taxon>
        <taxon>Dikarya</taxon>
        <taxon>Ascomycota</taxon>
        <taxon>Pezizomycotina</taxon>
        <taxon>Eurotiomycetes</taxon>
        <taxon>Eurotiomycetidae</taxon>
        <taxon>Eurotiales</taxon>
        <taxon>Aspergillaceae</taxon>
        <taxon>Penicillium</taxon>
    </lineage>
</organism>
<dbReference type="HOGENOM" id="CLU_2184854_0_0_1"/>
<comment type="caution">
    <text evidence="1">The sequence shown here is derived from an EMBL/GenBank/DDBJ whole genome shotgun (WGS) entry which is preliminary data.</text>
</comment>